<evidence type="ECO:0000256" key="4">
    <source>
        <dbReference type="ARBA" id="ARBA00022801"/>
    </source>
</evidence>
<dbReference type="GO" id="GO:0005737">
    <property type="term" value="C:cytoplasm"/>
    <property type="evidence" value="ECO:0007669"/>
    <property type="project" value="UniProtKB-SubCell"/>
</dbReference>
<comment type="cofactor">
    <cofactor evidence="1 7">
        <name>Mg(2+)</name>
        <dbReference type="ChEBI" id="CHEBI:18420"/>
    </cofactor>
</comment>
<evidence type="ECO:0000256" key="1">
    <source>
        <dbReference type="ARBA" id="ARBA00001946"/>
    </source>
</evidence>
<evidence type="ECO:0000256" key="6">
    <source>
        <dbReference type="ARBA" id="ARBA00047820"/>
    </source>
</evidence>
<dbReference type="Gene3D" id="3.90.80.10">
    <property type="entry name" value="Inorganic pyrophosphatase"/>
    <property type="match status" value="1"/>
</dbReference>
<dbReference type="GO" id="GO:0000287">
    <property type="term" value="F:magnesium ion binding"/>
    <property type="evidence" value="ECO:0007669"/>
    <property type="project" value="UniProtKB-UniRule"/>
</dbReference>
<organism evidence="8 9">
    <name type="scientific">Candidatus Gottesmanbacteria bacterium RIFCSPLOWO2_01_FULL_42_22</name>
    <dbReference type="NCBI Taxonomy" id="1798391"/>
    <lineage>
        <taxon>Bacteria</taxon>
        <taxon>Candidatus Gottesmaniibacteriota</taxon>
    </lineage>
</organism>
<protein>
    <recommendedName>
        <fullName evidence="7">Inorganic pyrophosphatase</fullName>
        <ecNumber evidence="7">3.6.1.1</ecNumber>
    </recommendedName>
    <alternativeName>
        <fullName evidence="7">Pyrophosphate phospho-hydrolase</fullName>
        <shortName evidence="7">PPase</shortName>
    </alternativeName>
</protein>
<reference evidence="8 9" key="1">
    <citation type="journal article" date="2016" name="Nat. Commun.">
        <title>Thousands of microbial genomes shed light on interconnected biogeochemical processes in an aquifer system.</title>
        <authorList>
            <person name="Anantharaman K."/>
            <person name="Brown C.T."/>
            <person name="Hug L.A."/>
            <person name="Sharon I."/>
            <person name="Castelle C.J."/>
            <person name="Probst A.J."/>
            <person name="Thomas B.C."/>
            <person name="Singh A."/>
            <person name="Wilkins M.J."/>
            <person name="Karaoz U."/>
            <person name="Brodie E.L."/>
            <person name="Williams K.H."/>
            <person name="Hubbard S.S."/>
            <person name="Banfield J.F."/>
        </authorList>
    </citation>
    <scope>NUCLEOTIDE SEQUENCE [LARGE SCALE GENOMIC DNA]</scope>
</reference>
<comment type="catalytic activity">
    <reaction evidence="6 7">
        <text>diphosphate + H2O = 2 phosphate + H(+)</text>
        <dbReference type="Rhea" id="RHEA:24576"/>
        <dbReference type="ChEBI" id="CHEBI:15377"/>
        <dbReference type="ChEBI" id="CHEBI:15378"/>
        <dbReference type="ChEBI" id="CHEBI:33019"/>
        <dbReference type="ChEBI" id="CHEBI:43474"/>
        <dbReference type="EC" id="3.6.1.1"/>
    </reaction>
</comment>
<evidence type="ECO:0000256" key="3">
    <source>
        <dbReference type="ARBA" id="ARBA00022723"/>
    </source>
</evidence>
<keyword evidence="5 7" id="KW-0460">Magnesium</keyword>
<dbReference type="InterPro" id="IPR008162">
    <property type="entry name" value="Pyrophosphatase"/>
</dbReference>
<dbReference type="AlphaFoldDB" id="A0A1F6B915"/>
<keyword evidence="4 7" id="KW-0378">Hydrolase</keyword>
<comment type="similarity">
    <text evidence="7">Belongs to the PPase family.</text>
</comment>
<sequence>MSLSNIPIGAKAPESVNVIIEIPKGSHNKYEYDEKLDIIKLDRILHSPVYYPTDYGFIPQTRSEDGDHLDALVILSEPTFPGCLVVVRPIGVLYMEDQKEKDEKIIAVAYDDPLLTHLKDIDDADNFFKKEIHHFFEVYKELEDKKVEVHHWHNRETALSIIRQSMARFDKESNLG</sequence>
<dbReference type="EC" id="3.6.1.1" evidence="7"/>
<feature type="binding site" evidence="7">
    <location>
        <position position="102"/>
    </location>
    <ligand>
        <name>Mg(2+)</name>
        <dbReference type="ChEBI" id="CHEBI:18420"/>
        <label>1</label>
    </ligand>
</feature>
<dbReference type="HAMAP" id="MF_00209">
    <property type="entry name" value="Inorganic_PPase"/>
    <property type="match status" value="1"/>
</dbReference>
<keyword evidence="2 7" id="KW-0963">Cytoplasm</keyword>
<dbReference type="Pfam" id="PF00719">
    <property type="entry name" value="Pyrophosphatase"/>
    <property type="match status" value="1"/>
</dbReference>
<evidence type="ECO:0000256" key="7">
    <source>
        <dbReference type="HAMAP-Rule" id="MF_00209"/>
    </source>
</evidence>
<dbReference type="FunFam" id="3.90.80.10:FF:000003">
    <property type="entry name" value="Inorganic pyrophosphatase"/>
    <property type="match status" value="1"/>
</dbReference>
<feature type="binding site" evidence="7">
    <location>
        <position position="70"/>
    </location>
    <ligand>
        <name>Mg(2+)</name>
        <dbReference type="ChEBI" id="CHEBI:18420"/>
        <label>1</label>
    </ligand>
</feature>
<evidence type="ECO:0000256" key="2">
    <source>
        <dbReference type="ARBA" id="ARBA00022490"/>
    </source>
</evidence>
<accession>A0A1F6B915</accession>
<evidence type="ECO:0000313" key="8">
    <source>
        <dbReference type="EMBL" id="OGG33426.1"/>
    </source>
</evidence>
<comment type="subunit">
    <text evidence="7">Homohexamer.</text>
</comment>
<evidence type="ECO:0000313" key="9">
    <source>
        <dbReference type="Proteomes" id="UP000176228"/>
    </source>
</evidence>
<feature type="binding site" evidence="7">
    <location>
        <position position="139"/>
    </location>
    <ligand>
        <name>substrate</name>
    </ligand>
</feature>
<proteinExistence type="inferred from homology"/>
<comment type="subcellular location">
    <subcellularLocation>
        <location evidence="7">Cytoplasm</location>
    </subcellularLocation>
</comment>
<evidence type="ECO:0000256" key="5">
    <source>
        <dbReference type="ARBA" id="ARBA00022842"/>
    </source>
</evidence>
<dbReference type="PANTHER" id="PTHR10286">
    <property type="entry name" value="INORGANIC PYROPHOSPHATASE"/>
    <property type="match status" value="1"/>
</dbReference>
<name>A0A1F6B915_9BACT</name>
<dbReference type="GO" id="GO:0006796">
    <property type="term" value="P:phosphate-containing compound metabolic process"/>
    <property type="evidence" value="ECO:0007669"/>
    <property type="project" value="InterPro"/>
</dbReference>
<dbReference type="SUPFAM" id="SSF50324">
    <property type="entry name" value="Inorganic pyrophosphatase"/>
    <property type="match status" value="1"/>
</dbReference>
<feature type="binding site" evidence="7">
    <location>
        <position position="65"/>
    </location>
    <ligand>
        <name>Mg(2+)</name>
        <dbReference type="ChEBI" id="CHEBI:18420"/>
        <label>1</label>
    </ligand>
</feature>
<dbReference type="GO" id="GO:0004427">
    <property type="term" value="F:inorganic diphosphate phosphatase activity"/>
    <property type="evidence" value="ECO:0007669"/>
    <property type="project" value="UniProtKB-UniRule"/>
</dbReference>
<feature type="binding site" evidence="7">
    <location>
        <position position="29"/>
    </location>
    <ligand>
        <name>substrate</name>
    </ligand>
</feature>
<feature type="binding site" evidence="7">
    <location>
        <position position="43"/>
    </location>
    <ligand>
        <name>substrate</name>
    </ligand>
</feature>
<gene>
    <name evidence="7" type="primary">ppa</name>
    <name evidence="8" type="ORF">A2968_02540</name>
</gene>
<dbReference type="InterPro" id="IPR036649">
    <property type="entry name" value="Pyrophosphatase_sf"/>
</dbReference>
<dbReference type="CDD" id="cd00412">
    <property type="entry name" value="pyrophosphatase"/>
    <property type="match status" value="1"/>
</dbReference>
<keyword evidence="3 7" id="KW-0479">Metal-binding</keyword>
<dbReference type="STRING" id="1798391.A2968_02540"/>
<feature type="binding site" evidence="7">
    <location>
        <position position="70"/>
    </location>
    <ligand>
        <name>Mg(2+)</name>
        <dbReference type="ChEBI" id="CHEBI:18420"/>
        <label>2</label>
    </ligand>
</feature>
<comment type="function">
    <text evidence="7">Catalyzes the hydrolysis of inorganic pyrophosphate (PPi) forming two phosphate ions.</text>
</comment>
<feature type="binding site" evidence="7">
    <location>
        <position position="55"/>
    </location>
    <ligand>
        <name>substrate</name>
    </ligand>
</feature>
<dbReference type="EMBL" id="MFJU01000040">
    <property type="protein sequence ID" value="OGG33426.1"/>
    <property type="molecule type" value="Genomic_DNA"/>
</dbReference>
<dbReference type="Proteomes" id="UP000176228">
    <property type="component" value="Unassembled WGS sequence"/>
</dbReference>
<comment type="caution">
    <text evidence="8">The sequence shown here is derived from an EMBL/GenBank/DDBJ whole genome shotgun (WGS) entry which is preliminary data.</text>
</comment>